<accession>A0AAV9NVF9</accession>
<dbReference type="Proteomes" id="UP001337655">
    <property type="component" value="Unassembled WGS sequence"/>
</dbReference>
<organism evidence="2 3">
    <name type="scientific">Saxophila tyrrhenica</name>
    <dbReference type="NCBI Taxonomy" id="1690608"/>
    <lineage>
        <taxon>Eukaryota</taxon>
        <taxon>Fungi</taxon>
        <taxon>Dikarya</taxon>
        <taxon>Ascomycota</taxon>
        <taxon>Pezizomycotina</taxon>
        <taxon>Dothideomycetes</taxon>
        <taxon>Dothideomycetidae</taxon>
        <taxon>Mycosphaerellales</taxon>
        <taxon>Extremaceae</taxon>
        <taxon>Saxophila</taxon>
    </lineage>
</organism>
<keyword evidence="1" id="KW-0732">Signal</keyword>
<keyword evidence="3" id="KW-1185">Reference proteome</keyword>
<dbReference type="RefSeq" id="XP_064653839.1">
    <property type="nucleotide sequence ID" value="XM_064807935.1"/>
</dbReference>
<protein>
    <submittedName>
        <fullName evidence="2">Uncharacterized protein</fullName>
    </submittedName>
</protein>
<evidence type="ECO:0000313" key="2">
    <source>
        <dbReference type="EMBL" id="KAK5163345.1"/>
    </source>
</evidence>
<dbReference type="AlphaFoldDB" id="A0AAV9NVF9"/>
<dbReference type="GeneID" id="89932043"/>
<evidence type="ECO:0000313" key="3">
    <source>
        <dbReference type="Proteomes" id="UP001337655"/>
    </source>
</evidence>
<reference evidence="2 3" key="1">
    <citation type="submission" date="2023-08" db="EMBL/GenBank/DDBJ databases">
        <title>Black Yeasts Isolated from many extreme environments.</title>
        <authorList>
            <person name="Coleine C."/>
            <person name="Stajich J.E."/>
            <person name="Selbmann L."/>
        </authorList>
    </citation>
    <scope>NUCLEOTIDE SEQUENCE [LARGE SCALE GENOMIC DNA]</scope>
    <source>
        <strain evidence="2 3">CCFEE 5935</strain>
    </source>
</reference>
<dbReference type="EMBL" id="JAVRRT010000026">
    <property type="protein sequence ID" value="KAK5163345.1"/>
    <property type="molecule type" value="Genomic_DNA"/>
</dbReference>
<name>A0AAV9NVF9_9PEZI</name>
<proteinExistence type="predicted"/>
<feature type="chain" id="PRO_5043664756" evidence="1">
    <location>
        <begin position="23"/>
        <end position="371"/>
    </location>
</feature>
<gene>
    <name evidence="2" type="ORF">LTR77_010718</name>
</gene>
<comment type="caution">
    <text evidence="2">The sequence shown here is derived from an EMBL/GenBank/DDBJ whole genome shotgun (WGS) entry which is preliminary data.</text>
</comment>
<evidence type="ECO:0000256" key="1">
    <source>
        <dbReference type="SAM" id="SignalP"/>
    </source>
</evidence>
<feature type="signal peptide" evidence="1">
    <location>
        <begin position="1"/>
        <end position="22"/>
    </location>
</feature>
<sequence length="371" mass="38177">MPCPLNLFSLITAFLALAAAIAVPPSSHSSPDPRALAKRILQKRYNTHTLTSISCGGYSTADTVDTGKNINNLNNGDEKTVAAGTCNRIGCYNTSGVYVCNDNDFDITFTGADGSAFAGLILGVCYDGGEGHHPVSGQAFTSDNDGFNVVVGFCDNDDDVATKPSDYTPPGPNGNAPINCGGNSDTTCSLGSCSSNLAVATQENTPCDEYLGPNTIGPGAQYTYSTTRTIGTTWTVGFDLGIDSSELATVAGSAGFSASFSKTTLVGDSSGVSQSCGSTDATGNFTCDLIVAPGCYHMTGTCMTEISSTYSILVPFDTTQPQADAEDGQGVWSSQICTCQNCCDWANAAAPPFACPQDCATCKPLEDGCPA</sequence>